<feature type="compositionally biased region" description="Polar residues" evidence="1">
    <location>
        <begin position="26"/>
        <end position="35"/>
    </location>
</feature>
<reference evidence="3" key="1">
    <citation type="journal article" date="2019" name="Int. J. Syst. Evol. Microbiol.">
        <title>The Global Catalogue of Microorganisms (GCM) 10K type strain sequencing project: providing services to taxonomists for standard genome sequencing and annotation.</title>
        <authorList>
            <consortium name="The Broad Institute Genomics Platform"/>
            <consortium name="The Broad Institute Genome Sequencing Center for Infectious Disease"/>
            <person name="Wu L."/>
            <person name="Ma J."/>
        </authorList>
    </citation>
    <scope>NUCLEOTIDE SEQUENCE [LARGE SCALE GENOMIC DNA]</scope>
    <source>
        <strain evidence="3">CGMCC 1.15043</strain>
    </source>
</reference>
<dbReference type="EMBL" id="BMHE01000055">
    <property type="protein sequence ID" value="GGA08665.1"/>
    <property type="molecule type" value="Genomic_DNA"/>
</dbReference>
<dbReference type="Proteomes" id="UP000615455">
    <property type="component" value="Unassembled WGS sequence"/>
</dbReference>
<evidence type="ECO:0000313" key="3">
    <source>
        <dbReference type="Proteomes" id="UP000615455"/>
    </source>
</evidence>
<proteinExistence type="predicted"/>
<organism evidence="2 3">
    <name type="scientific">Paenibacillus marchantiophytorum</name>
    <dbReference type="NCBI Taxonomy" id="1619310"/>
    <lineage>
        <taxon>Bacteria</taxon>
        <taxon>Bacillati</taxon>
        <taxon>Bacillota</taxon>
        <taxon>Bacilli</taxon>
        <taxon>Bacillales</taxon>
        <taxon>Paenibacillaceae</taxon>
        <taxon>Paenibacillus</taxon>
    </lineage>
</organism>
<gene>
    <name evidence="2" type="ORF">GCM10008018_62900</name>
</gene>
<sequence>MSDFDQIKGMEFVRPRRRKGNRDKQSNSQTVKQSNRGKGYAFACFYAMIMAKTHAWSAENNEFL</sequence>
<protein>
    <submittedName>
        <fullName evidence="2">Uncharacterized protein</fullName>
    </submittedName>
</protein>
<comment type="caution">
    <text evidence="2">The sequence shown here is derived from an EMBL/GenBank/DDBJ whole genome shotgun (WGS) entry which is preliminary data.</text>
</comment>
<accession>A0ABQ1FF84</accession>
<feature type="compositionally biased region" description="Basic and acidic residues" evidence="1">
    <location>
        <begin position="1"/>
        <end position="14"/>
    </location>
</feature>
<evidence type="ECO:0000313" key="2">
    <source>
        <dbReference type="EMBL" id="GGA08665.1"/>
    </source>
</evidence>
<feature type="region of interest" description="Disordered" evidence="1">
    <location>
        <begin position="1"/>
        <end position="35"/>
    </location>
</feature>
<keyword evidence="3" id="KW-1185">Reference proteome</keyword>
<name>A0ABQ1FF84_9BACL</name>
<evidence type="ECO:0000256" key="1">
    <source>
        <dbReference type="SAM" id="MobiDB-lite"/>
    </source>
</evidence>